<gene>
    <name evidence="2" type="ORF">PG993_005801</name>
</gene>
<evidence type="ECO:0008006" key="4">
    <source>
        <dbReference type="Google" id="ProtNLM"/>
    </source>
</evidence>
<evidence type="ECO:0000256" key="1">
    <source>
        <dbReference type="SAM" id="MobiDB-lite"/>
    </source>
</evidence>
<sequence length="342" mass="38150">MAPAHSRLVEGPIPGMYFRVAVQEAIQPMEDTPMMDSDTHLTETEPVIDTPMMDSDTHLTEAKSIVDTPMMDSDTHLAENVSVGELPTPGSMPEASSHALPEDYNPPSSNLLCTLPMEMVLEIASYLDCGEQNSLLKTCRDLHTLLHPGLKKQPDKYGNDRYLFWLLKTGNLAELAARSSRPGPLSSTLFTFEGDLLASYTSTARAAVRDRMGELSSTSPQYPCLRVDKSGLMVAIDHQQWEVVVFLLRRDSGRVGFLGSREHFWETDETPAERPVAPICVAHPPMWEAFCQPEDQWRGSLFLEGDPRFLARLLTLARSQMPSQRQETTRSEMDGSVVVLEE</sequence>
<evidence type="ECO:0000313" key="2">
    <source>
        <dbReference type="EMBL" id="KAK8043371.1"/>
    </source>
</evidence>
<evidence type="ECO:0000313" key="3">
    <source>
        <dbReference type="Proteomes" id="UP001444661"/>
    </source>
</evidence>
<keyword evidence="3" id="KW-1185">Reference proteome</keyword>
<organism evidence="2 3">
    <name type="scientific">Apiospora rasikravindrae</name>
    <dbReference type="NCBI Taxonomy" id="990691"/>
    <lineage>
        <taxon>Eukaryota</taxon>
        <taxon>Fungi</taxon>
        <taxon>Dikarya</taxon>
        <taxon>Ascomycota</taxon>
        <taxon>Pezizomycotina</taxon>
        <taxon>Sordariomycetes</taxon>
        <taxon>Xylariomycetidae</taxon>
        <taxon>Amphisphaeriales</taxon>
        <taxon>Apiosporaceae</taxon>
        <taxon>Apiospora</taxon>
    </lineage>
</organism>
<dbReference type="EMBL" id="JAQQWK010000004">
    <property type="protein sequence ID" value="KAK8043371.1"/>
    <property type="molecule type" value="Genomic_DNA"/>
</dbReference>
<feature type="region of interest" description="Disordered" evidence="1">
    <location>
        <begin position="321"/>
        <end position="342"/>
    </location>
</feature>
<dbReference type="Proteomes" id="UP001444661">
    <property type="component" value="Unassembled WGS sequence"/>
</dbReference>
<protein>
    <recommendedName>
        <fullName evidence="4">F-box domain-containing protein</fullName>
    </recommendedName>
</protein>
<accession>A0ABR1TBK3</accession>
<reference evidence="2 3" key="1">
    <citation type="submission" date="2023-01" db="EMBL/GenBank/DDBJ databases">
        <title>Analysis of 21 Apiospora genomes using comparative genomics revels a genus with tremendous synthesis potential of carbohydrate active enzymes and secondary metabolites.</title>
        <authorList>
            <person name="Sorensen T."/>
        </authorList>
    </citation>
    <scope>NUCLEOTIDE SEQUENCE [LARGE SCALE GENOMIC DNA]</scope>
    <source>
        <strain evidence="2 3">CBS 33761</strain>
    </source>
</reference>
<comment type="caution">
    <text evidence="2">The sequence shown here is derived from an EMBL/GenBank/DDBJ whole genome shotgun (WGS) entry which is preliminary data.</text>
</comment>
<name>A0ABR1TBK3_9PEZI</name>
<proteinExistence type="predicted"/>